<sequence>MSGSRSSGKMAEEEQRKKIPLVPENLLKKRKAYQALKATQAKQALLEKRKQKKGKELKFKRLEWFLHDSWRQKRDRVRLRRLEVKPHALEVPDEHSLAFVVRIQRINGVSLLVQSTIAKLRLKKIFSGVFVRVTPHTMKMLRTVEPYVTWGFPNLKSVRELILKRGQARVKNKTIPLTDNTVIEEHLEYLKAQCVGSVCFCFLELLPSIFKEDYFLLYLQQLERKGQGEDGDGPGRRFSSESGSKEKFLCVSSWPPLAPLKSANDSRRGGGSPALSHLLSGGLMLVNEYQTAVDQVQGHIELGGS</sequence>
<dbReference type="InterPro" id="IPR035808">
    <property type="entry name" value="Ribosomal_uL30_euk_arc"/>
</dbReference>
<dbReference type="GeneTree" id="ENSGT00950000182878"/>
<name>F6Y593_HORSE</name>
<evidence type="ECO:0000259" key="6">
    <source>
        <dbReference type="Pfam" id="PF08079"/>
    </source>
</evidence>
<dbReference type="FunCoup" id="F6Y593">
    <property type="interactions" value="2608"/>
</dbReference>
<gene>
    <name evidence="7 9" type="primary">RPL7L1</name>
</gene>
<dbReference type="InterPro" id="IPR036919">
    <property type="entry name" value="Ribo_uL30_ferredoxin-like_sf"/>
</dbReference>
<dbReference type="PANTHER" id="PTHR11524">
    <property type="entry name" value="60S RIBOSOMAL PROTEIN L7"/>
    <property type="match status" value="1"/>
</dbReference>
<dbReference type="GO" id="GO:0005840">
    <property type="term" value="C:ribosome"/>
    <property type="evidence" value="ECO:0007669"/>
    <property type="project" value="UniProtKB-KW"/>
</dbReference>
<dbReference type="InterPro" id="IPR016082">
    <property type="entry name" value="Ribosomal_uL30_ferredoxin-like"/>
</dbReference>
<dbReference type="Bgee" id="ENSECAG00000003113">
    <property type="expression patterns" value="Expressed in articular cartilage of joint and 24 other cell types or tissues"/>
</dbReference>
<dbReference type="HOGENOM" id="CLU_055156_5_0_1"/>
<reference evidence="7 8" key="1">
    <citation type="journal article" date="2009" name="Science">
        <title>Genome sequence, comparative analysis, and population genetics of the domestic horse.</title>
        <authorList>
            <consortium name="Broad Institute Genome Sequencing Platform"/>
            <consortium name="Broad Institute Whole Genome Assembly Team"/>
            <person name="Wade C.M."/>
            <person name="Giulotto E."/>
            <person name="Sigurdsson S."/>
            <person name="Zoli M."/>
            <person name="Gnerre S."/>
            <person name="Imsland F."/>
            <person name="Lear T.L."/>
            <person name="Adelson D.L."/>
            <person name="Bailey E."/>
            <person name="Bellone R.R."/>
            <person name="Bloecker H."/>
            <person name="Distl O."/>
            <person name="Edgar R.C."/>
            <person name="Garber M."/>
            <person name="Leeb T."/>
            <person name="Mauceli E."/>
            <person name="MacLeod J.N."/>
            <person name="Penedo M.C.T."/>
            <person name="Raison J.M."/>
            <person name="Sharpe T."/>
            <person name="Vogel J."/>
            <person name="Andersson L."/>
            <person name="Antczak D.F."/>
            <person name="Biagi T."/>
            <person name="Binns M.M."/>
            <person name="Chowdhary B.P."/>
            <person name="Coleman S.J."/>
            <person name="Della Valle G."/>
            <person name="Fryc S."/>
            <person name="Guerin G."/>
            <person name="Hasegawa T."/>
            <person name="Hill E.W."/>
            <person name="Jurka J."/>
            <person name="Kiialainen A."/>
            <person name="Lindgren G."/>
            <person name="Liu J."/>
            <person name="Magnani E."/>
            <person name="Mickelson J.R."/>
            <person name="Murray J."/>
            <person name="Nergadze S.G."/>
            <person name="Onofrio R."/>
            <person name="Pedroni S."/>
            <person name="Piras M.F."/>
            <person name="Raudsepp T."/>
            <person name="Rocchi M."/>
            <person name="Roeed K.H."/>
            <person name="Ryder O.A."/>
            <person name="Searle S."/>
            <person name="Skow L."/>
            <person name="Swinburne J.E."/>
            <person name="Syvaenen A.C."/>
            <person name="Tozaki T."/>
            <person name="Valberg S.J."/>
            <person name="Vaudin M."/>
            <person name="White J.R."/>
            <person name="Zody M.C."/>
            <person name="Lander E.S."/>
            <person name="Lindblad-Toh K."/>
        </authorList>
    </citation>
    <scope>NUCLEOTIDE SEQUENCE [LARGE SCALE GENOMIC DNA]</scope>
    <source>
        <strain evidence="7 8">Thoroughbred</strain>
    </source>
</reference>
<comment type="similarity">
    <text evidence="1">Belongs to the universal ribosomal protein uL30 family.</text>
</comment>
<evidence type="ECO:0000313" key="9">
    <source>
        <dbReference type="VGNC" id="VGNC:22532"/>
    </source>
</evidence>
<keyword evidence="8" id="KW-1185">Reference proteome</keyword>
<dbReference type="FunFam" id="3.30.1390.20:FF:000004">
    <property type="entry name" value="60S ribosomal protein L7"/>
    <property type="match status" value="1"/>
</dbReference>
<dbReference type="PaxDb" id="9796-ENSECAP00000002624"/>
<dbReference type="CDD" id="cd01657">
    <property type="entry name" value="Ribosomal_L7_archeal_euk"/>
    <property type="match status" value="1"/>
</dbReference>
<dbReference type="Proteomes" id="UP000002281">
    <property type="component" value="Chromosome 20"/>
</dbReference>
<dbReference type="SUPFAM" id="SSF55129">
    <property type="entry name" value="Ribosomal protein L30p/L7e"/>
    <property type="match status" value="1"/>
</dbReference>
<evidence type="ECO:0000256" key="4">
    <source>
        <dbReference type="SAM" id="MobiDB-lite"/>
    </source>
</evidence>
<evidence type="ECO:0000313" key="7">
    <source>
        <dbReference type="Ensembl" id="ENSECAP00000002624.4"/>
    </source>
</evidence>
<reference evidence="7" key="2">
    <citation type="submission" date="2025-08" db="UniProtKB">
        <authorList>
            <consortium name="Ensembl"/>
        </authorList>
    </citation>
    <scope>IDENTIFICATION</scope>
    <source>
        <strain evidence="7">Thoroughbred</strain>
    </source>
</reference>
<dbReference type="VGNC" id="VGNC:22532">
    <property type="gene designation" value="RPL7L1"/>
</dbReference>
<dbReference type="PROSITE" id="PS00634">
    <property type="entry name" value="RIBOSOMAL_L30"/>
    <property type="match status" value="1"/>
</dbReference>
<dbReference type="AlphaFoldDB" id="F6Y593"/>
<dbReference type="Pfam" id="PF00327">
    <property type="entry name" value="Ribosomal_L30"/>
    <property type="match status" value="1"/>
</dbReference>
<evidence type="ECO:0000256" key="3">
    <source>
        <dbReference type="ARBA" id="ARBA00023274"/>
    </source>
</evidence>
<dbReference type="GO" id="GO:1990904">
    <property type="term" value="C:ribonucleoprotein complex"/>
    <property type="evidence" value="ECO:0007669"/>
    <property type="project" value="UniProtKB-KW"/>
</dbReference>
<dbReference type="STRING" id="9796.ENSECAP00000002624"/>
<keyword evidence="3" id="KW-0687">Ribonucleoprotein</keyword>
<evidence type="ECO:0000313" key="8">
    <source>
        <dbReference type="Proteomes" id="UP000002281"/>
    </source>
</evidence>
<evidence type="ECO:0000259" key="5">
    <source>
        <dbReference type="Pfam" id="PF00327"/>
    </source>
</evidence>
<dbReference type="Ensembl" id="ENSECAT00000003760.4">
    <property type="protein sequence ID" value="ENSECAP00000002624.4"/>
    <property type="gene ID" value="ENSECAG00000003113.4"/>
</dbReference>
<proteinExistence type="inferred from homology"/>
<dbReference type="Pfam" id="PF08079">
    <property type="entry name" value="Ribosomal_L30_N"/>
    <property type="match status" value="1"/>
</dbReference>
<dbReference type="InterPro" id="IPR018038">
    <property type="entry name" value="Ribosomal_uL30_CS"/>
</dbReference>
<dbReference type="InterPro" id="IPR012988">
    <property type="entry name" value="Ribosomal_uL30_N_euk"/>
</dbReference>
<protein>
    <submittedName>
        <fullName evidence="7">Ribosomal protein L7 like 1</fullName>
    </submittedName>
</protein>
<dbReference type="InterPro" id="IPR039699">
    <property type="entry name" value="Ribosomal_uL30"/>
</dbReference>
<keyword evidence="2" id="KW-0689">Ribosomal protein</keyword>
<reference evidence="7" key="3">
    <citation type="submission" date="2025-09" db="UniProtKB">
        <authorList>
            <consortium name="Ensembl"/>
        </authorList>
    </citation>
    <scope>IDENTIFICATION</scope>
    <source>
        <strain evidence="7">Thoroughbred</strain>
    </source>
</reference>
<evidence type="ECO:0000256" key="1">
    <source>
        <dbReference type="ARBA" id="ARBA00007594"/>
    </source>
</evidence>
<feature type="domain" description="Large ribosomal subunit protein uL30 N-terminal eukaryotes" evidence="6">
    <location>
        <begin position="22"/>
        <end position="93"/>
    </location>
</feature>
<organism evidence="7 8">
    <name type="scientific">Equus caballus</name>
    <name type="common">Horse</name>
    <dbReference type="NCBI Taxonomy" id="9796"/>
    <lineage>
        <taxon>Eukaryota</taxon>
        <taxon>Metazoa</taxon>
        <taxon>Chordata</taxon>
        <taxon>Craniata</taxon>
        <taxon>Vertebrata</taxon>
        <taxon>Euteleostomi</taxon>
        <taxon>Mammalia</taxon>
        <taxon>Eutheria</taxon>
        <taxon>Laurasiatheria</taxon>
        <taxon>Perissodactyla</taxon>
        <taxon>Equidae</taxon>
        <taxon>Equus</taxon>
    </lineage>
</organism>
<feature type="region of interest" description="Disordered" evidence="4">
    <location>
        <begin position="225"/>
        <end position="244"/>
    </location>
</feature>
<evidence type="ECO:0000256" key="2">
    <source>
        <dbReference type="ARBA" id="ARBA00022980"/>
    </source>
</evidence>
<dbReference type="PANTHER" id="PTHR11524:SF13">
    <property type="entry name" value="RIBOSOMAL PROTEIN UL30-LIKE"/>
    <property type="match status" value="1"/>
</dbReference>
<feature type="domain" description="Large ribosomal subunit protein uL30-like ferredoxin-like fold" evidence="5">
    <location>
        <begin position="98"/>
        <end position="148"/>
    </location>
</feature>
<dbReference type="InParanoid" id="F6Y593"/>
<accession>F6Y593</accession>
<dbReference type="Gene3D" id="3.30.1390.20">
    <property type="entry name" value="Ribosomal protein L30, ferredoxin-like fold domain"/>
    <property type="match status" value="1"/>
</dbReference>